<dbReference type="RefSeq" id="WP_150159412.1">
    <property type="nucleotide sequence ID" value="NZ_QSMZ01000049.1"/>
</dbReference>
<dbReference type="InterPro" id="IPR024079">
    <property type="entry name" value="MetalloPept_cat_dom_sf"/>
</dbReference>
<dbReference type="SUPFAM" id="SSF55486">
    <property type="entry name" value="Metalloproteases ('zincins'), catalytic domain"/>
    <property type="match status" value="1"/>
</dbReference>
<evidence type="ECO:0000259" key="1">
    <source>
        <dbReference type="SMART" id="SM00235"/>
    </source>
</evidence>
<reference evidence="2 3" key="1">
    <citation type="submission" date="2018-08" db="EMBL/GenBank/DDBJ databases">
        <title>Bacillus phenotypic plasticity.</title>
        <authorList>
            <person name="Hurtado E."/>
        </authorList>
    </citation>
    <scope>NUCLEOTIDE SEQUENCE [LARGE SCALE GENOMIC DNA]</scope>
    <source>
        <strain evidence="2 3">111b</strain>
    </source>
</reference>
<proteinExistence type="predicted"/>
<accession>A0A9W7PZF5</accession>
<dbReference type="InterPro" id="IPR006026">
    <property type="entry name" value="Peptidase_Metallo"/>
</dbReference>
<dbReference type="AlphaFoldDB" id="A0A9W7PZF5"/>
<dbReference type="Proteomes" id="UP000323321">
    <property type="component" value="Unassembled WGS sequence"/>
</dbReference>
<evidence type="ECO:0000313" key="3">
    <source>
        <dbReference type="Proteomes" id="UP000323321"/>
    </source>
</evidence>
<comment type="caution">
    <text evidence="2">The sequence shown here is derived from an EMBL/GenBank/DDBJ whole genome shotgun (WGS) entry which is preliminary data.</text>
</comment>
<dbReference type="SMART" id="SM00235">
    <property type="entry name" value="ZnMc"/>
    <property type="match status" value="1"/>
</dbReference>
<protein>
    <recommendedName>
        <fullName evidence="1">Peptidase metallopeptidase domain-containing protein</fullName>
    </recommendedName>
</protein>
<dbReference type="EMBL" id="QSMZ01000049">
    <property type="protein sequence ID" value="KAA6449220.1"/>
    <property type="molecule type" value="Genomic_DNA"/>
</dbReference>
<dbReference type="InterPro" id="IPR001506">
    <property type="entry name" value="Peptidase_M12A"/>
</dbReference>
<gene>
    <name evidence="2" type="ORF">DX932_30245</name>
</gene>
<feature type="domain" description="Peptidase metallopeptidase" evidence="1">
    <location>
        <begin position="27"/>
        <end position="166"/>
    </location>
</feature>
<organism evidence="2 3">
    <name type="scientific">Bacillus cereus</name>
    <dbReference type="NCBI Taxonomy" id="1396"/>
    <lineage>
        <taxon>Bacteria</taxon>
        <taxon>Bacillati</taxon>
        <taxon>Bacillota</taxon>
        <taxon>Bacilli</taxon>
        <taxon>Bacillales</taxon>
        <taxon>Bacillaceae</taxon>
        <taxon>Bacillus</taxon>
        <taxon>Bacillus cereus group</taxon>
    </lineage>
</organism>
<name>A0A9W7PZF5_BACCE</name>
<sequence length="538" mass="61750">MDKICSTVDTQLASLSNPGTFPFVGDEDTFWENGQTLKIKFMEGTEEEKRQVEEFAREWERYANLTFNFGDFSNEEADIRITFKKEGEGSGSWSHVGRNSKRVHTSKATMNFGWISKSTVLHEFGHALGLHHEHQNPGNNIPWDESAVIEHYKKLGGDWSNEDYIRSHILNKKETTNYSNFDPLSIMCYSIPNSLTIGDYEIPGNENLSLIDKLYMQKQYPFPTNVIDVKNGDFIETKYDNGVLEVFIPNTTTGISHYWWNRNHTDTPFWRKAKSFGSEYHFNSCSAIQSNYGTTGIDEVIARHDNKLLHFWRDENDLSWHKAKDVCDNVTGNHDFIQSNLGTQGNHEVIAPLITGGLVHYSRINDQQGKPWNHMFTIGNNYNYSSVAICQSTQGINKDNLIVLARTNNELHYYIGIYDQSSDAIVRYEGPRTIAQFITGDADIHETENGLLEITFSDSKGLKTLLIEPGKDYVWNVRGETIMADNTFHYSNAFILRSNYYNGQSIPKTEVLAQANNEFHYFYNKNNVWSTFNTVVRL</sequence>
<dbReference type="GO" id="GO:0006508">
    <property type="term" value="P:proteolysis"/>
    <property type="evidence" value="ECO:0007669"/>
    <property type="project" value="InterPro"/>
</dbReference>
<dbReference type="Pfam" id="PF01400">
    <property type="entry name" value="Astacin"/>
    <property type="match status" value="1"/>
</dbReference>
<dbReference type="Gene3D" id="3.40.390.10">
    <property type="entry name" value="Collagenase (Catalytic Domain)"/>
    <property type="match status" value="1"/>
</dbReference>
<evidence type="ECO:0000313" key="2">
    <source>
        <dbReference type="EMBL" id="KAA6449220.1"/>
    </source>
</evidence>
<dbReference type="GO" id="GO:0008270">
    <property type="term" value="F:zinc ion binding"/>
    <property type="evidence" value="ECO:0007669"/>
    <property type="project" value="InterPro"/>
</dbReference>
<dbReference type="GO" id="GO:0004222">
    <property type="term" value="F:metalloendopeptidase activity"/>
    <property type="evidence" value="ECO:0007669"/>
    <property type="project" value="InterPro"/>
</dbReference>